<evidence type="ECO:0000256" key="6">
    <source>
        <dbReference type="ARBA" id="ARBA00022777"/>
    </source>
</evidence>
<evidence type="ECO:0000256" key="5">
    <source>
        <dbReference type="ARBA" id="ARBA00022741"/>
    </source>
</evidence>
<dbReference type="InterPro" id="IPR029099">
    <property type="entry name" value="Pribosyltran_N"/>
</dbReference>
<dbReference type="PANTHER" id="PTHR10210:SF32">
    <property type="entry name" value="RIBOSE-PHOSPHATE PYROPHOSPHOKINASE 2"/>
    <property type="match status" value="1"/>
</dbReference>
<evidence type="ECO:0000259" key="10">
    <source>
        <dbReference type="Pfam" id="PF13793"/>
    </source>
</evidence>
<feature type="domain" description="Ribose-phosphate pyrophosphokinase N-terminal" evidence="10">
    <location>
        <begin position="6"/>
        <end position="122"/>
    </location>
</feature>
<dbReference type="PROSITE" id="PS00114">
    <property type="entry name" value="PRPP_SYNTHASE"/>
    <property type="match status" value="1"/>
</dbReference>
<dbReference type="NCBIfam" id="NF002320">
    <property type="entry name" value="PRK01259.1"/>
    <property type="match status" value="1"/>
</dbReference>
<gene>
    <name evidence="11" type="primary">prs</name>
    <name evidence="11" type="ORF">GT019_13135</name>
</gene>
<dbReference type="Pfam" id="PF13793">
    <property type="entry name" value="Pribosyltran_N"/>
    <property type="match status" value="1"/>
</dbReference>
<dbReference type="InterPro" id="IPR000842">
    <property type="entry name" value="PRib_PP_synth_CS"/>
</dbReference>
<dbReference type="SMART" id="SM01400">
    <property type="entry name" value="Pribosyltran_N"/>
    <property type="match status" value="1"/>
</dbReference>
<keyword evidence="2 11" id="KW-0808">Transferase</keyword>
<dbReference type="Proteomes" id="UP000665561">
    <property type="component" value="Unassembled WGS sequence"/>
</dbReference>
<comment type="caution">
    <text evidence="11">The sequence shown here is derived from an EMBL/GenBank/DDBJ whole genome shotgun (WGS) entry which is preliminary data.</text>
</comment>
<dbReference type="NCBIfam" id="TIGR01251">
    <property type="entry name" value="ribP_PPkin"/>
    <property type="match status" value="1"/>
</dbReference>
<protein>
    <recommendedName>
        <fullName evidence="1">ribose-phosphate diphosphokinase</fullName>
        <ecNumber evidence="1">2.7.6.1</ecNumber>
    </recommendedName>
</protein>
<evidence type="ECO:0000313" key="12">
    <source>
        <dbReference type="Proteomes" id="UP000665561"/>
    </source>
</evidence>
<organism evidence="11 12">
    <name type="scientific">Paenibacillus glycinis</name>
    <dbReference type="NCBI Taxonomy" id="2697035"/>
    <lineage>
        <taxon>Bacteria</taxon>
        <taxon>Bacillati</taxon>
        <taxon>Bacillota</taxon>
        <taxon>Bacilli</taxon>
        <taxon>Bacillales</taxon>
        <taxon>Paenibacillaceae</taxon>
        <taxon>Paenibacillus</taxon>
    </lineage>
</organism>
<keyword evidence="3" id="KW-0479">Metal-binding</keyword>
<name>A0ABW9XR27_9BACL</name>
<dbReference type="GO" id="GO:0004749">
    <property type="term" value="F:ribose phosphate diphosphokinase activity"/>
    <property type="evidence" value="ECO:0007669"/>
    <property type="project" value="UniProtKB-EC"/>
</dbReference>
<evidence type="ECO:0000256" key="7">
    <source>
        <dbReference type="ARBA" id="ARBA00022840"/>
    </source>
</evidence>
<proteinExistence type="predicted"/>
<reference evidence="11 12" key="1">
    <citation type="submission" date="2020-01" db="EMBL/GenBank/DDBJ databases">
        <title>Paenibacillus soybeanensis sp. nov. isolated from the nodules of soybean (Glycine max(L.) Merr).</title>
        <authorList>
            <person name="Wang H."/>
        </authorList>
    </citation>
    <scope>NUCLEOTIDE SEQUENCE [LARGE SCALE GENOMIC DNA]</scope>
    <source>
        <strain evidence="11 12">T1</strain>
    </source>
</reference>
<evidence type="ECO:0000256" key="2">
    <source>
        <dbReference type="ARBA" id="ARBA00022679"/>
    </source>
</evidence>
<keyword evidence="12" id="KW-1185">Reference proteome</keyword>
<dbReference type="PANTHER" id="PTHR10210">
    <property type="entry name" value="RIBOSE-PHOSPHATE DIPHOSPHOKINASE FAMILY MEMBER"/>
    <property type="match status" value="1"/>
</dbReference>
<dbReference type="InterPro" id="IPR005946">
    <property type="entry name" value="Rib-P_diPkinase"/>
</dbReference>
<keyword evidence="6" id="KW-0418">Kinase</keyword>
<evidence type="ECO:0000256" key="1">
    <source>
        <dbReference type="ARBA" id="ARBA00013247"/>
    </source>
</evidence>
<dbReference type="InterPro" id="IPR000836">
    <property type="entry name" value="PRTase_dom"/>
</dbReference>
<keyword evidence="8" id="KW-0460">Magnesium</keyword>
<dbReference type="Gene3D" id="3.40.50.2020">
    <property type="match status" value="2"/>
</dbReference>
<evidence type="ECO:0000256" key="4">
    <source>
        <dbReference type="ARBA" id="ARBA00022727"/>
    </source>
</evidence>
<keyword evidence="5" id="KW-0547">Nucleotide-binding</keyword>
<accession>A0ABW9XR27</accession>
<dbReference type="SUPFAM" id="SSF53271">
    <property type="entry name" value="PRTase-like"/>
    <property type="match status" value="2"/>
</dbReference>
<evidence type="ECO:0000256" key="3">
    <source>
        <dbReference type="ARBA" id="ARBA00022723"/>
    </source>
</evidence>
<dbReference type="EMBL" id="JAAAMV010000009">
    <property type="protein sequence ID" value="NBD24822.1"/>
    <property type="molecule type" value="Genomic_DNA"/>
</dbReference>
<dbReference type="InterPro" id="IPR029057">
    <property type="entry name" value="PRTase-like"/>
</dbReference>
<comment type="catalytic activity">
    <reaction evidence="9">
        <text>D-ribose 5-phosphate + ATP = 5-phospho-alpha-D-ribose 1-diphosphate + AMP + H(+)</text>
        <dbReference type="Rhea" id="RHEA:15609"/>
        <dbReference type="ChEBI" id="CHEBI:15378"/>
        <dbReference type="ChEBI" id="CHEBI:30616"/>
        <dbReference type="ChEBI" id="CHEBI:58017"/>
        <dbReference type="ChEBI" id="CHEBI:78346"/>
        <dbReference type="ChEBI" id="CHEBI:456215"/>
        <dbReference type="EC" id="2.7.6.1"/>
    </reaction>
</comment>
<evidence type="ECO:0000313" key="11">
    <source>
        <dbReference type="EMBL" id="NBD24822.1"/>
    </source>
</evidence>
<dbReference type="RefSeq" id="WP_161743632.1">
    <property type="nucleotide sequence ID" value="NZ_JAAAMV010000009.1"/>
</dbReference>
<dbReference type="CDD" id="cd06223">
    <property type="entry name" value="PRTases_typeI"/>
    <property type="match status" value="1"/>
</dbReference>
<evidence type="ECO:0000256" key="9">
    <source>
        <dbReference type="ARBA" id="ARBA00049535"/>
    </source>
</evidence>
<sequence length="332" mass="36362">MKNAEIKVFAGSSGKSFANKICDYLDIELGQSEAMTFSEGNTFVRINETVRGKDIYLVQSIGMNPNDDFVEILFWVDAFKRASANSVTVIMPYFSYAKGDKKDEPRVSIRARVCAEAIELAGADRVVTMDLHSHQIQGFFKKPVDHLFALPVLSEAILQMNLSDIVVVSPDAGFAKQARKYADYLGTSIAIGDKTRKHHNERAEILEIIGDVRGKTAVIIDDFSLTAGSIVELSKCLIERGATRIIACLSHLLINEAAVRRIEASAIEMVIGTDSVENPHLIHSPKIKLVSVAPLFGEAISQIHNQASVSPLFERVPNKVIASSTASLFSEP</sequence>
<dbReference type="EC" id="2.7.6.1" evidence="1"/>
<dbReference type="Pfam" id="PF14572">
    <property type="entry name" value="Pribosyl_synth"/>
    <property type="match status" value="1"/>
</dbReference>
<evidence type="ECO:0000256" key="8">
    <source>
        <dbReference type="ARBA" id="ARBA00022842"/>
    </source>
</evidence>
<keyword evidence="7" id="KW-0067">ATP-binding</keyword>
<keyword evidence="4" id="KW-0545">Nucleotide biosynthesis</keyword>